<dbReference type="GO" id="GO:0006355">
    <property type="term" value="P:regulation of DNA-templated transcription"/>
    <property type="evidence" value="ECO:0007669"/>
    <property type="project" value="InterPro"/>
</dbReference>
<feature type="compositionally biased region" description="Polar residues" evidence="1">
    <location>
        <begin position="780"/>
        <end position="789"/>
    </location>
</feature>
<comment type="caution">
    <text evidence="2">The sequence shown here is derived from an EMBL/GenBank/DDBJ whole genome shotgun (WGS) entry which is preliminary data.</text>
</comment>
<name>A0AAP0Q8T7_9ROSI</name>
<evidence type="ECO:0000313" key="3">
    <source>
        <dbReference type="Proteomes" id="UP001428341"/>
    </source>
</evidence>
<proteinExistence type="predicted"/>
<evidence type="ECO:0000313" key="2">
    <source>
        <dbReference type="EMBL" id="KAK9175038.1"/>
    </source>
</evidence>
<evidence type="ECO:0000256" key="1">
    <source>
        <dbReference type="SAM" id="MobiDB-lite"/>
    </source>
</evidence>
<protein>
    <recommendedName>
        <fullName evidence="4">Protein LNK2</fullName>
    </recommendedName>
</protein>
<organism evidence="2 3">
    <name type="scientific">Citrus x changshan-huyou</name>
    <dbReference type="NCBI Taxonomy" id="2935761"/>
    <lineage>
        <taxon>Eukaryota</taxon>
        <taxon>Viridiplantae</taxon>
        <taxon>Streptophyta</taxon>
        <taxon>Embryophyta</taxon>
        <taxon>Tracheophyta</taxon>
        <taxon>Spermatophyta</taxon>
        <taxon>Magnoliopsida</taxon>
        <taxon>eudicotyledons</taxon>
        <taxon>Gunneridae</taxon>
        <taxon>Pentapetalae</taxon>
        <taxon>rosids</taxon>
        <taxon>malvids</taxon>
        <taxon>Sapindales</taxon>
        <taxon>Rutaceae</taxon>
        <taxon>Aurantioideae</taxon>
        <taxon>Citrus</taxon>
    </lineage>
</organism>
<feature type="compositionally biased region" description="Polar residues" evidence="1">
    <location>
        <begin position="654"/>
        <end position="665"/>
    </location>
</feature>
<dbReference type="GO" id="GO:0007623">
    <property type="term" value="P:circadian rhythm"/>
    <property type="evidence" value="ECO:0007669"/>
    <property type="project" value="InterPro"/>
</dbReference>
<gene>
    <name evidence="2" type="ORF">WN944_027043</name>
</gene>
<dbReference type="PANTHER" id="PTHR33334:SF5">
    <property type="entry name" value="PROTEIN LNK2"/>
    <property type="match status" value="1"/>
</dbReference>
<reference evidence="2 3" key="1">
    <citation type="submission" date="2024-05" db="EMBL/GenBank/DDBJ databases">
        <title>Haplotype-resolved chromosome-level genome assembly of Huyou (Citrus changshanensis).</title>
        <authorList>
            <person name="Miao C."/>
            <person name="Chen W."/>
            <person name="Wu Y."/>
            <person name="Wang L."/>
            <person name="Zhao S."/>
            <person name="Grierson D."/>
            <person name="Xu C."/>
            <person name="Chen K."/>
        </authorList>
    </citation>
    <scope>NUCLEOTIDE SEQUENCE [LARGE SCALE GENOMIC DNA]</scope>
    <source>
        <strain evidence="2">01-14</strain>
        <tissue evidence="2">Leaf</tissue>
    </source>
</reference>
<evidence type="ECO:0008006" key="4">
    <source>
        <dbReference type="Google" id="ProtNLM"/>
    </source>
</evidence>
<accession>A0AAP0Q8T7</accession>
<feature type="region of interest" description="Disordered" evidence="1">
    <location>
        <begin position="654"/>
        <end position="694"/>
    </location>
</feature>
<dbReference type="Proteomes" id="UP001428341">
    <property type="component" value="Unassembled WGS sequence"/>
</dbReference>
<dbReference type="InterPro" id="IPR039928">
    <property type="entry name" value="LNK"/>
</dbReference>
<dbReference type="AlphaFoldDB" id="A0AAP0Q8T7"/>
<dbReference type="PANTHER" id="PTHR33334">
    <property type="entry name" value="PROTEIN LNK1"/>
    <property type="match status" value="1"/>
</dbReference>
<feature type="region of interest" description="Disordered" evidence="1">
    <location>
        <begin position="780"/>
        <end position="806"/>
    </location>
</feature>
<dbReference type="EMBL" id="JBCGBO010000025">
    <property type="protein sequence ID" value="KAK9175038.1"/>
    <property type="molecule type" value="Genomic_DNA"/>
</dbReference>
<feature type="compositionally biased region" description="Basic and acidic residues" evidence="1">
    <location>
        <begin position="667"/>
        <end position="682"/>
    </location>
</feature>
<sequence>MGWNLVSEDPQIFYSYKIWNLGGRLKPTRVSDPLAAYLLRPFCLLLLSRSTSLQGFAAFCHWDFFSLFLWTSSFMAYSFVLTNIIWGENGKSDDHIVPYQEENEDYGNKKEWSQEATAIKPAERKMPEVKIDFNGGKLECSSNFNSCERNSVSGIGTNVSNRIAEIAKSNSTSNAVKADLDKDSEIFENPQDGKDQGDFVDYSWANIGSFDDLDQIFSNDDPIFGNVSLGTAELWSSSNDVTNSPIKSFPLSEDHPNLELGALNNTSEHVVVKSEFEQQGNKSLTLSNGKLNDPAHDLQSTHSTLDHVEYAGVKSTSFEKDQTDLCTRRNTTASNCGPVAEHVVTSEKFPNKAQGGFVFKQINERYASILGQLMSFSAKKLVDAWDTYRRFVGYKQKNPLRGQRKLEENSEGKLLQDLYGTWPLTRSPSVKFENQLAHPVVQSSPSSVHSQQRQLPKSETLQYQQISNSFVTPSAYGNLTNPYPAMPVLSHMQSGEFKHQSFSSCYNVSPGKAKHVNKSAAAPAKSLTMTPQEKIEKLRRRQQMQAMLAIQKQQQQFSHQVSKDHSNPQNFQENKIQLVDGADLEVGDLSALPSFDPNSPVEQDDSNTSCLAVDNNPVADTILYRLQVVIAQLDLRIRLCIRDSLFRLAQSTMQRHYASDTGSTNKRSRDEPEVVTEADSKPSSRYPRMPDAETETNPIDRAVAHLLFHRPLDLPGKYLETPESPVSAKFSCEHATMSLVSLPNSCMPKSSKITQNISQLGPNDPCSVPEPQLLDQFKTSPCMDTSENASYYGPTDSGAAEVEASQ</sequence>
<keyword evidence="3" id="KW-1185">Reference proteome</keyword>